<dbReference type="InterPro" id="IPR013078">
    <property type="entry name" value="His_Pase_superF_clade-1"/>
</dbReference>
<dbReference type="RefSeq" id="WP_200240457.1">
    <property type="nucleotide sequence ID" value="NZ_NRRV01000054.1"/>
</dbReference>
<evidence type="ECO:0000313" key="1">
    <source>
        <dbReference type="EMBL" id="MBK1632688.1"/>
    </source>
</evidence>
<keyword evidence="2" id="KW-1185">Reference proteome</keyword>
<dbReference type="Gene3D" id="3.40.50.1240">
    <property type="entry name" value="Phosphoglycerate mutase-like"/>
    <property type="match status" value="1"/>
</dbReference>
<dbReference type="SMART" id="SM00855">
    <property type="entry name" value="PGAM"/>
    <property type="match status" value="1"/>
</dbReference>
<dbReference type="CDD" id="cd07067">
    <property type="entry name" value="HP_PGM_like"/>
    <property type="match status" value="1"/>
</dbReference>
<dbReference type="InterPro" id="IPR050275">
    <property type="entry name" value="PGM_Phosphatase"/>
</dbReference>
<organism evidence="1 2">
    <name type="scientific">Thiohalocapsa halophila</name>
    <dbReference type="NCBI Taxonomy" id="69359"/>
    <lineage>
        <taxon>Bacteria</taxon>
        <taxon>Pseudomonadati</taxon>
        <taxon>Pseudomonadota</taxon>
        <taxon>Gammaproteobacteria</taxon>
        <taxon>Chromatiales</taxon>
        <taxon>Chromatiaceae</taxon>
        <taxon>Thiohalocapsa</taxon>
    </lineage>
</organism>
<proteinExistence type="predicted"/>
<gene>
    <name evidence="1" type="ORF">CKO31_18450</name>
</gene>
<comment type="caution">
    <text evidence="1">The sequence shown here is derived from an EMBL/GenBank/DDBJ whole genome shotgun (WGS) entry which is preliminary data.</text>
</comment>
<dbReference type="PIRSF" id="PIRSF000709">
    <property type="entry name" value="6PFK_2-Ptase"/>
    <property type="match status" value="1"/>
</dbReference>
<dbReference type="Proteomes" id="UP000748752">
    <property type="component" value="Unassembled WGS sequence"/>
</dbReference>
<sequence length="204" mass="22322">MQHTIVDLIRHGEPVGGLMIRGNGCDHPLSATGWAQMRAAVAPAAEGPAPWQQIVTSPMERCRGFAVELASRLGLPLAVEPELREIGMGAWEGRRHTEVAATEPGVFAAFRADPVAHRPPGGETLGDFRRRVARAYERQLAHWPGQRLLVVCHSGVSRAVIGHVLGAEDAAWYRMIIDYAGVSRIRHGRHGASVEYVNARRARH</sequence>
<accession>A0ABS1CL80</accession>
<name>A0ABS1CL80_9GAMM</name>
<dbReference type="EMBL" id="NRRV01000054">
    <property type="protein sequence ID" value="MBK1632688.1"/>
    <property type="molecule type" value="Genomic_DNA"/>
</dbReference>
<dbReference type="Pfam" id="PF00300">
    <property type="entry name" value="His_Phos_1"/>
    <property type="match status" value="1"/>
</dbReference>
<protein>
    <submittedName>
        <fullName evidence="1">Histidine phosphatase family protein</fullName>
    </submittedName>
</protein>
<dbReference type="PANTHER" id="PTHR48100:SF1">
    <property type="entry name" value="HISTIDINE PHOSPHATASE FAMILY PROTEIN-RELATED"/>
    <property type="match status" value="1"/>
</dbReference>
<dbReference type="SUPFAM" id="SSF53254">
    <property type="entry name" value="Phosphoglycerate mutase-like"/>
    <property type="match status" value="1"/>
</dbReference>
<reference evidence="1 2" key="1">
    <citation type="journal article" date="2020" name="Microorganisms">
        <title>Osmotic Adaptation and Compatible Solute Biosynthesis of Phototrophic Bacteria as Revealed from Genome Analyses.</title>
        <authorList>
            <person name="Imhoff J.F."/>
            <person name="Rahn T."/>
            <person name="Kunzel S."/>
            <person name="Keller A."/>
            <person name="Neulinger S.C."/>
        </authorList>
    </citation>
    <scope>NUCLEOTIDE SEQUENCE [LARGE SCALE GENOMIC DNA]</scope>
    <source>
        <strain evidence="1 2">DSM 6210</strain>
    </source>
</reference>
<dbReference type="PANTHER" id="PTHR48100">
    <property type="entry name" value="BROAD-SPECIFICITY PHOSPHATASE YOR283W-RELATED"/>
    <property type="match status" value="1"/>
</dbReference>
<dbReference type="InterPro" id="IPR029033">
    <property type="entry name" value="His_PPase_superfam"/>
</dbReference>
<evidence type="ECO:0000313" key="2">
    <source>
        <dbReference type="Proteomes" id="UP000748752"/>
    </source>
</evidence>